<sequence length="181" mass="21046">MVDDAVNLDDAAKSSQIADSPLDRFIAVSVATPPVKRRRDQVPKGANLCDYCSAKCCQYFALPMEQPVNRKDYDFIRWYLLHDRASCFVDDDNWYLLVHTTCKHLQSDNRCGIYETRPQICREYTTDECEFDDDWCYEMYFETPEQIDEYADALLGPQFVDPKASKRNSLRSRRPTALPMA</sequence>
<keyword evidence="1" id="KW-0808">Transferase</keyword>
<dbReference type="InterPro" id="IPR005358">
    <property type="entry name" value="Puta_zinc/iron-chelating_dom"/>
</dbReference>
<dbReference type="Proteomes" id="UP000319817">
    <property type="component" value="Chromosome"/>
</dbReference>
<keyword evidence="1" id="KW-0489">Methyltransferase</keyword>
<dbReference type="Pfam" id="PF03692">
    <property type="entry name" value="CxxCxxCC"/>
    <property type="match status" value="1"/>
</dbReference>
<accession>A0A517P1N8</accession>
<organism evidence="1 2">
    <name type="scientific">Stieleria marina</name>
    <dbReference type="NCBI Taxonomy" id="1930275"/>
    <lineage>
        <taxon>Bacteria</taxon>
        <taxon>Pseudomonadati</taxon>
        <taxon>Planctomycetota</taxon>
        <taxon>Planctomycetia</taxon>
        <taxon>Pirellulales</taxon>
        <taxon>Pirellulaceae</taxon>
        <taxon>Stieleria</taxon>
    </lineage>
</organism>
<dbReference type="GO" id="GO:0008168">
    <property type="term" value="F:methyltransferase activity"/>
    <property type="evidence" value="ECO:0007669"/>
    <property type="project" value="UniProtKB-KW"/>
</dbReference>
<dbReference type="EMBL" id="CP036526">
    <property type="protein sequence ID" value="QDT13281.1"/>
    <property type="molecule type" value="Genomic_DNA"/>
</dbReference>
<evidence type="ECO:0000313" key="1">
    <source>
        <dbReference type="EMBL" id="QDT13281.1"/>
    </source>
</evidence>
<gene>
    <name evidence="1" type="ORF">K239x_52990</name>
</gene>
<proteinExistence type="predicted"/>
<keyword evidence="1" id="KW-0969">Cilium</keyword>
<keyword evidence="2" id="KW-1185">Reference proteome</keyword>
<evidence type="ECO:0000313" key="2">
    <source>
        <dbReference type="Proteomes" id="UP000319817"/>
    </source>
</evidence>
<reference evidence="1 2" key="1">
    <citation type="submission" date="2019-02" db="EMBL/GenBank/DDBJ databases">
        <title>Deep-cultivation of Planctomycetes and their phenomic and genomic characterization uncovers novel biology.</title>
        <authorList>
            <person name="Wiegand S."/>
            <person name="Jogler M."/>
            <person name="Boedeker C."/>
            <person name="Pinto D."/>
            <person name="Vollmers J."/>
            <person name="Rivas-Marin E."/>
            <person name="Kohn T."/>
            <person name="Peeters S.H."/>
            <person name="Heuer A."/>
            <person name="Rast P."/>
            <person name="Oberbeckmann S."/>
            <person name="Bunk B."/>
            <person name="Jeske O."/>
            <person name="Meyerdierks A."/>
            <person name="Storesund J.E."/>
            <person name="Kallscheuer N."/>
            <person name="Luecker S."/>
            <person name="Lage O.M."/>
            <person name="Pohl T."/>
            <person name="Merkel B.J."/>
            <person name="Hornburger P."/>
            <person name="Mueller R.-W."/>
            <person name="Bruemmer F."/>
            <person name="Labrenz M."/>
            <person name="Spormann A.M."/>
            <person name="Op den Camp H."/>
            <person name="Overmann J."/>
            <person name="Amann R."/>
            <person name="Jetten M.S.M."/>
            <person name="Mascher T."/>
            <person name="Medema M.H."/>
            <person name="Devos D.P."/>
            <person name="Kaster A.-K."/>
            <person name="Ovreas L."/>
            <person name="Rohde M."/>
            <person name="Galperin M.Y."/>
            <person name="Jogler C."/>
        </authorList>
    </citation>
    <scope>NUCLEOTIDE SEQUENCE [LARGE SCALE GENOMIC DNA]</scope>
    <source>
        <strain evidence="1 2">K23_9</strain>
    </source>
</reference>
<keyword evidence="1" id="KW-0966">Cell projection</keyword>
<dbReference type="GO" id="GO:0032259">
    <property type="term" value="P:methylation"/>
    <property type="evidence" value="ECO:0007669"/>
    <property type="project" value="UniProtKB-KW"/>
</dbReference>
<name>A0A517P1N8_9BACT</name>
<dbReference type="AlphaFoldDB" id="A0A517P1N8"/>
<protein>
    <submittedName>
        <fullName evidence="1">Flagellin N-methylase</fullName>
    </submittedName>
</protein>
<keyword evidence="1" id="KW-0282">Flagellum</keyword>